<proteinExistence type="predicted"/>
<evidence type="ECO:0000256" key="1">
    <source>
        <dbReference type="SAM" id="Phobius"/>
    </source>
</evidence>
<dbReference type="AlphaFoldDB" id="K3XCV0"/>
<reference evidence="3" key="1">
    <citation type="journal article" date="2010" name="Genome Biol.">
        <title>Genome sequence of the necrotrophic plant pathogen Pythium ultimum reveals original pathogenicity mechanisms and effector repertoire.</title>
        <authorList>
            <person name="Levesque C.A."/>
            <person name="Brouwer H."/>
            <person name="Cano L."/>
            <person name="Hamilton J.P."/>
            <person name="Holt C."/>
            <person name="Huitema E."/>
            <person name="Raffaele S."/>
            <person name="Robideau G.P."/>
            <person name="Thines M."/>
            <person name="Win J."/>
            <person name="Zerillo M.M."/>
            <person name="Beakes G.W."/>
            <person name="Boore J.L."/>
            <person name="Busam D."/>
            <person name="Dumas B."/>
            <person name="Ferriera S."/>
            <person name="Fuerstenberg S.I."/>
            <person name="Gachon C.M."/>
            <person name="Gaulin E."/>
            <person name="Govers F."/>
            <person name="Grenville-Briggs L."/>
            <person name="Horner N."/>
            <person name="Hostetler J."/>
            <person name="Jiang R.H."/>
            <person name="Johnson J."/>
            <person name="Krajaejun T."/>
            <person name="Lin H."/>
            <person name="Meijer H.J."/>
            <person name="Moore B."/>
            <person name="Morris P."/>
            <person name="Phuntmart V."/>
            <person name="Puiu D."/>
            <person name="Shetty J."/>
            <person name="Stajich J.E."/>
            <person name="Tripathy S."/>
            <person name="Wawra S."/>
            <person name="van West P."/>
            <person name="Whitty B.R."/>
            <person name="Coutinho P.M."/>
            <person name="Henrissat B."/>
            <person name="Martin F."/>
            <person name="Thomas P.D."/>
            <person name="Tyler B.M."/>
            <person name="De Vries R.P."/>
            <person name="Kamoun S."/>
            <person name="Yandell M."/>
            <person name="Tisserat N."/>
            <person name="Buell C.R."/>
        </authorList>
    </citation>
    <scope>NUCLEOTIDE SEQUENCE</scope>
    <source>
        <strain evidence="3">DAOM:BR144</strain>
    </source>
</reference>
<dbReference type="VEuPathDB" id="FungiDB:PYU1_G015018"/>
<dbReference type="Proteomes" id="UP000019132">
    <property type="component" value="Unassembled WGS sequence"/>
</dbReference>
<feature type="transmembrane region" description="Helical" evidence="1">
    <location>
        <begin position="12"/>
        <end position="34"/>
    </location>
</feature>
<dbReference type="HOGENOM" id="CLU_2929981_0_0_1"/>
<evidence type="ECO:0000313" key="2">
    <source>
        <dbReference type="EnsemblProtists" id="PYU1_T015049"/>
    </source>
</evidence>
<reference evidence="2" key="3">
    <citation type="submission" date="2015-02" db="UniProtKB">
        <authorList>
            <consortium name="EnsemblProtists"/>
        </authorList>
    </citation>
    <scope>IDENTIFICATION</scope>
    <source>
        <strain evidence="2">DAOM BR144</strain>
    </source>
</reference>
<organism evidence="2 3">
    <name type="scientific">Globisporangium ultimum (strain ATCC 200006 / CBS 805.95 / DAOM BR144)</name>
    <name type="common">Pythium ultimum</name>
    <dbReference type="NCBI Taxonomy" id="431595"/>
    <lineage>
        <taxon>Eukaryota</taxon>
        <taxon>Sar</taxon>
        <taxon>Stramenopiles</taxon>
        <taxon>Oomycota</taxon>
        <taxon>Peronosporomycetes</taxon>
        <taxon>Pythiales</taxon>
        <taxon>Pythiaceae</taxon>
        <taxon>Globisporangium</taxon>
    </lineage>
</organism>
<protein>
    <submittedName>
        <fullName evidence="2">Uncharacterized protein</fullName>
    </submittedName>
</protein>
<accession>K3XCV0</accession>
<dbReference type="EMBL" id="ADOS01001388">
    <property type="status" value="NOT_ANNOTATED_CDS"/>
    <property type="molecule type" value="Genomic_DNA"/>
</dbReference>
<dbReference type="EnsemblProtists" id="PYU1_T015049">
    <property type="protein sequence ID" value="PYU1_T015049"/>
    <property type="gene ID" value="PYU1_G015018"/>
</dbReference>
<evidence type="ECO:0000313" key="3">
    <source>
        <dbReference type="Proteomes" id="UP000019132"/>
    </source>
</evidence>
<keyword evidence="3" id="KW-1185">Reference proteome</keyword>
<sequence>YYKLFKKLEKIVLYVIKLLNIFVPSSNIKVIYLFRKKAERFAISSLAQMFGEYANMRFFLV</sequence>
<reference evidence="3" key="2">
    <citation type="submission" date="2010-04" db="EMBL/GenBank/DDBJ databases">
        <authorList>
            <person name="Buell R."/>
            <person name="Hamilton J."/>
            <person name="Hostetler J."/>
        </authorList>
    </citation>
    <scope>NUCLEOTIDE SEQUENCE [LARGE SCALE GENOMIC DNA]</scope>
    <source>
        <strain evidence="3">DAOM:BR144</strain>
    </source>
</reference>
<keyword evidence="1" id="KW-0472">Membrane</keyword>
<dbReference type="InParanoid" id="K3XCV0"/>
<name>K3XCV0_GLOUD</name>
<keyword evidence="1" id="KW-1133">Transmembrane helix</keyword>
<keyword evidence="1" id="KW-0812">Transmembrane</keyword>